<dbReference type="RefSeq" id="WP_070990376.1">
    <property type="nucleotide sequence ID" value="NZ_CBCSHD010000008.1"/>
</dbReference>
<accession>A0A1S1N7Z1</accession>
<keyword evidence="1" id="KW-0812">Transmembrane</keyword>
<evidence type="ECO:0000313" key="3">
    <source>
        <dbReference type="Proteomes" id="UP000180253"/>
    </source>
</evidence>
<gene>
    <name evidence="2" type="ORF">BIW53_03225</name>
</gene>
<evidence type="ECO:0000313" key="2">
    <source>
        <dbReference type="EMBL" id="OHU97347.1"/>
    </source>
</evidence>
<protein>
    <submittedName>
        <fullName evidence="2">Uncharacterized protein</fullName>
    </submittedName>
</protein>
<evidence type="ECO:0000256" key="1">
    <source>
        <dbReference type="SAM" id="Phobius"/>
    </source>
</evidence>
<comment type="caution">
    <text evidence="2">The sequence shown here is derived from an EMBL/GenBank/DDBJ whole genome shotgun (WGS) entry which is preliminary data.</text>
</comment>
<dbReference type="EMBL" id="MNAN01000018">
    <property type="protein sequence ID" value="OHU97347.1"/>
    <property type="molecule type" value="Genomic_DNA"/>
</dbReference>
<feature type="transmembrane region" description="Helical" evidence="1">
    <location>
        <begin position="15"/>
        <end position="34"/>
    </location>
</feature>
<organism evidence="2 3">
    <name type="scientific">Pseudoalteromonas byunsanensis</name>
    <dbReference type="NCBI Taxonomy" id="327939"/>
    <lineage>
        <taxon>Bacteria</taxon>
        <taxon>Pseudomonadati</taxon>
        <taxon>Pseudomonadota</taxon>
        <taxon>Gammaproteobacteria</taxon>
        <taxon>Alteromonadales</taxon>
        <taxon>Pseudoalteromonadaceae</taxon>
        <taxon>Pseudoalteromonas</taxon>
    </lineage>
</organism>
<proteinExistence type="predicted"/>
<sequence>MSELQFRQAEAVGDFQLVVLTIVSLLLVAVYLYLKLVHTNKHKLNDGVKVLSKTRLSQHSVVYELCTEHRKYVVLESKFGVIELNGESLSHNGEHSE</sequence>
<keyword evidence="1" id="KW-0472">Membrane</keyword>
<reference evidence="2 3" key="1">
    <citation type="submission" date="2016-10" db="EMBL/GenBank/DDBJ databases">
        <title>Pseudoalteromonas amylolytica sp. nov., isolated from the surface seawater.</title>
        <authorList>
            <person name="Wu Y.-H."/>
            <person name="Cheng H."/>
            <person name="Jin X.-B."/>
            <person name="Wang C.-S."/>
            <person name="Xu X.-W."/>
        </authorList>
    </citation>
    <scope>NUCLEOTIDE SEQUENCE [LARGE SCALE GENOMIC DNA]</scope>
    <source>
        <strain evidence="2 3">JCM 12483</strain>
    </source>
</reference>
<dbReference type="AlphaFoldDB" id="A0A1S1N7Z1"/>
<keyword evidence="3" id="KW-1185">Reference proteome</keyword>
<keyword evidence="1" id="KW-1133">Transmembrane helix</keyword>
<dbReference type="Proteomes" id="UP000180253">
    <property type="component" value="Unassembled WGS sequence"/>
</dbReference>
<name>A0A1S1N7Z1_9GAMM</name>
<dbReference type="STRING" id="327939.BIW53_03225"/>